<keyword evidence="1" id="KW-0175">Coiled coil</keyword>
<sequence>MNDSLFVSLDRLLLEFECYEDIKENKSTISRIHETINTTDEEIDYYYKHGEEIKGNSSDWKPTCDVFHKHEDYMQDQLTVYQENIEKDKEMYHDYICQYKEVLKQYQLKYLETPFSHEYYEKKREHEEIQSRVLECTEQLHMNETIFMKFLVPAPFPSLLKWTLNIVNLRGKTHDILKHASNFARSSSELKKEVDEMEIEINYLNQQTERCYETKALSETLEEKNKNTENRKELKEKIFEKDEHILVLNKTQSSQLFLPYESQKFVRPIKMHSSEPRVADKKEESTVQQSKLANIDFRQKENDTQIFNDSAVDNHSKCSHVTTIKSSQNFMQVRLLTPQKQSNSSQWFEKGDKDAEYGDKGAIRQVRESKCTSQAIYTEHFGKPIENDSDEVEETAENFPRTSEIPIFLGTPEAVKIPETLEKMQFPKTPPFEINRNRNAVPEVQTQKESPGLSFLMSYTSRSPGLNLFDSSVFDTDISSDQFNEHYSARNLNPLSSQQEIGNLFEKPEGGDGFTFSFPSDTSSHTFGAGKDDFSFPFSFGQSQNSIPSSSLKGFSSSSQNTTQFTFF</sequence>
<dbReference type="RefSeq" id="XP_032101937.1">
    <property type="nucleotide sequence ID" value="XM_032246046.1"/>
</dbReference>
<dbReference type="Proteomes" id="UP000504640">
    <property type="component" value="Unplaced"/>
</dbReference>
<dbReference type="GeneID" id="116528656"/>
<feature type="coiled-coil region" evidence="1">
    <location>
        <begin position="180"/>
        <end position="238"/>
    </location>
</feature>
<proteinExistence type="predicted"/>
<evidence type="ECO:0000313" key="4">
    <source>
        <dbReference type="RefSeq" id="XP_032101937.1"/>
    </source>
</evidence>
<dbReference type="AlphaFoldDB" id="A0A6J3F910"/>
<dbReference type="GO" id="GO:0048477">
    <property type="term" value="P:oogenesis"/>
    <property type="evidence" value="ECO:0007669"/>
    <property type="project" value="TreeGrafter"/>
</dbReference>
<dbReference type="PANTHER" id="PTHR35449">
    <property type="entry name" value="PROTEIN SIX6OS1"/>
    <property type="match status" value="1"/>
</dbReference>
<protein>
    <submittedName>
        <fullName evidence="4">Protein SIX6OS1</fullName>
    </submittedName>
</protein>
<dbReference type="GO" id="GO:0010705">
    <property type="term" value="P:meiotic DNA double-strand break processing involved in reciprocal meiotic recombination"/>
    <property type="evidence" value="ECO:0007669"/>
    <property type="project" value="TreeGrafter"/>
</dbReference>
<dbReference type="GO" id="GO:0000801">
    <property type="term" value="C:central element"/>
    <property type="evidence" value="ECO:0007669"/>
    <property type="project" value="TreeGrafter"/>
</dbReference>
<accession>A0A6J3F910</accession>
<evidence type="ECO:0000256" key="1">
    <source>
        <dbReference type="SAM" id="Coils"/>
    </source>
</evidence>
<dbReference type="CTD" id="109320890"/>
<dbReference type="GO" id="GO:0007129">
    <property type="term" value="P:homologous chromosome pairing at meiosis"/>
    <property type="evidence" value="ECO:0007669"/>
    <property type="project" value="TreeGrafter"/>
</dbReference>
<gene>
    <name evidence="4" type="primary">CUNH14orf39</name>
</gene>
<name>A0A6J3F910_SAPAP</name>
<evidence type="ECO:0000256" key="2">
    <source>
        <dbReference type="SAM" id="MobiDB-lite"/>
    </source>
</evidence>
<dbReference type="InterPro" id="IPR031380">
    <property type="entry name" value="SIX6OS1"/>
</dbReference>
<keyword evidence="3" id="KW-1185">Reference proteome</keyword>
<evidence type="ECO:0000313" key="3">
    <source>
        <dbReference type="Proteomes" id="UP000504640"/>
    </source>
</evidence>
<dbReference type="PANTHER" id="PTHR35449:SF1">
    <property type="entry name" value="PROTEIN SIX6OS1"/>
    <property type="match status" value="1"/>
</dbReference>
<dbReference type="GO" id="GO:0007283">
    <property type="term" value="P:spermatogenesis"/>
    <property type="evidence" value="ECO:0007669"/>
    <property type="project" value="TreeGrafter"/>
</dbReference>
<dbReference type="Pfam" id="PF15676">
    <property type="entry name" value="S6OS1"/>
    <property type="match status" value="1"/>
</dbReference>
<organism evidence="3 4">
    <name type="scientific">Sapajus apella</name>
    <name type="common">Brown-capped capuchin</name>
    <name type="synonym">Cebus apella</name>
    <dbReference type="NCBI Taxonomy" id="9515"/>
    <lineage>
        <taxon>Eukaryota</taxon>
        <taxon>Metazoa</taxon>
        <taxon>Chordata</taxon>
        <taxon>Craniata</taxon>
        <taxon>Vertebrata</taxon>
        <taxon>Euteleostomi</taxon>
        <taxon>Mammalia</taxon>
        <taxon>Eutheria</taxon>
        <taxon>Euarchontoglires</taxon>
        <taxon>Primates</taxon>
        <taxon>Haplorrhini</taxon>
        <taxon>Platyrrhini</taxon>
        <taxon>Cebidae</taxon>
        <taxon>Cebinae</taxon>
        <taxon>Sapajus</taxon>
    </lineage>
</organism>
<reference evidence="4" key="1">
    <citation type="submission" date="2025-08" db="UniProtKB">
        <authorList>
            <consortium name="RefSeq"/>
        </authorList>
    </citation>
    <scope>IDENTIFICATION</scope>
    <source>
        <tissue evidence="4">Blood</tissue>
    </source>
</reference>
<feature type="region of interest" description="Disordered" evidence="2">
    <location>
        <begin position="547"/>
        <end position="568"/>
    </location>
</feature>